<dbReference type="SMART" id="SM01235">
    <property type="entry name" value="Haem_bd"/>
    <property type="match status" value="1"/>
</dbReference>
<dbReference type="Pfam" id="PF14376">
    <property type="entry name" value="Haem_bd"/>
    <property type="match status" value="1"/>
</dbReference>
<reference evidence="2" key="1">
    <citation type="submission" date="2018-06" db="EMBL/GenBank/DDBJ databases">
        <authorList>
            <person name="Zhirakovskaya E."/>
        </authorList>
    </citation>
    <scope>NUCLEOTIDE SEQUENCE</scope>
</reference>
<proteinExistence type="predicted"/>
<dbReference type="InterPro" id="IPR025992">
    <property type="entry name" value="Haem-bd"/>
</dbReference>
<dbReference type="EMBL" id="UOEP01000076">
    <property type="protein sequence ID" value="VAW17587.1"/>
    <property type="molecule type" value="Genomic_DNA"/>
</dbReference>
<evidence type="ECO:0000313" key="2">
    <source>
        <dbReference type="EMBL" id="VAW17587.1"/>
    </source>
</evidence>
<gene>
    <name evidence="2" type="ORF">MNBD_BACTEROID01-713</name>
</gene>
<dbReference type="AlphaFoldDB" id="A0A3B0TW13"/>
<accession>A0A3B0TW13</accession>
<sequence length="150" mass="17437">MNILKRIILILFIVFVGIQLIPTTRNQSNGVLATDIIRTYNAPENIKNLLKTSCYDCHSNNTNYPWYNKIQPVSWLLEGHIKEAKEVLNFSEFGAYSKRRQKSKLKSIASQIKDNKMPLPSYTFMHKDAKFSEEEKSLLENWVSQLIDNL</sequence>
<feature type="domain" description="Haem-binding" evidence="1">
    <location>
        <begin position="12"/>
        <end position="147"/>
    </location>
</feature>
<protein>
    <recommendedName>
        <fullName evidence="1">Haem-binding domain-containing protein</fullName>
    </recommendedName>
</protein>
<name>A0A3B0TW13_9ZZZZ</name>
<organism evidence="2">
    <name type="scientific">hydrothermal vent metagenome</name>
    <dbReference type="NCBI Taxonomy" id="652676"/>
    <lineage>
        <taxon>unclassified sequences</taxon>
        <taxon>metagenomes</taxon>
        <taxon>ecological metagenomes</taxon>
    </lineage>
</organism>
<evidence type="ECO:0000259" key="1">
    <source>
        <dbReference type="SMART" id="SM01235"/>
    </source>
</evidence>